<evidence type="ECO:0000313" key="2">
    <source>
        <dbReference type="Proteomes" id="UP000269573"/>
    </source>
</evidence>
<dbReference type="Proteomes" id="UP000269573">
    <property type="component" value="Unassembled WGS sequence"/>
</dbReference>
<name>A0A3M8D615_9BACL</name>
<gene>
    <name evidence="1" type="ORF">EDM59_18535</name>
</gene>
<dbReference type="EMBL" id="RHHU01000011">
    <property type="protein sequence ID" value="RNB83041.1"/>
    <property type="molecule type" value="Genomic_DNA"/>
</dbReference>
<organism evidence="1 2">
    <name type="scientific">Brevibacillus nitrificans</name>
    <dbReference type="NCBI Taxonomy" id="651560"/>
    <lineage>
        <taxon>Bacteria</taxon>
        <taxon>Bacillati</taxon>
        <taxon>Bacillota</taxon>
        <taxon>Bacilli</taxon>
        <taxon>Bacillales</taxon>
        <taxon>Paenibacillaceae</taxon>
        <taxon>Brevibacillus</taxon>
    </lineage>
</organism>
<accession>A0A3M8D615</accession>
<sequence>MEQIMVRIQEGVVDEQQQKMRMIVDSFNEREKLIHDLKQIATFSKEVKSVTEFFLHRFL</sequence>
<dbReference type="RefSeq" id="WP_122924980.1">
    <property type="nucleotide sequence ID" value="NZ_RHHU01000011.1"/>
</dbReference>
<reference evidence="1 2" key="1">
    <citation type="submission" date="2018-10" db="EMBL/GenBank/DDBJ databases">
        <title>Phylogenomics of Brevibacillus.</title>
        <authorList>
            <person name="Dunlap C."/>
        </authorList>
    </citation>
    <scope>NUCLEOTIDE SEQUENCE [LARGE SCALE GENOMIC DNA]</scope>
    <source>
        <strain evidence="1 2">JCM 15774</strain>
    </source>
</reference>
<proteinExistence type="predicted"/>
<protein>
    <submittedName>
        <fullName evidence="1">Uncharacterized protein</fullName>
    </submittedName>
</protein>
<dbReference type="AlphaFoldDB" id="A0A3M8D615"/>
<keyword evidence="2" id="KW-1185">Reference proteome</keyword>
<comment type="caution">
    <text evidence="1">The sequence shown here is derived from an EMBL/GenBank/DDBJ whole genome shotgun (WGS) entry which is preliminary data.</text>
</comment>
<evidence type="ECO:0000313" key="1">
    <source>
        <dbReference type="EMBL" id="RNB83041.1"/>
    </source>
</evidence>